<dbReference type="EMBL" id="UOFH01000341">
    <property type="protein sequence ID" value="VAW66267.1"/>
    <property type="molecule type" value="Genomic_DNA"/>
</dbReference>
<dbReference type="AlphaFoldDB" id="A0A3B0XSM4"/>
<sequence length="445" mass="49709">MQLNNIKCLNTGTQNNSKLSIKSKLTVASCALLQAAAPVAEAETGDWELDTAFLYYSEADGRVSIFEPVATIQKEISEDEFVKFKVVYDVLTGSTPYGALPTKSAQTITNPSGNSNITTPAGEVPLNDSFRDTRVALSADWTLPIDRLKRVTFGGNFSNEFDFTSFTGSATYAQDTSDRNRTYTVGLGFTSDTWDPVGGKNPELEFMIDGNFDQGAKGGTDTKSTTDIMLGLTQVINRSTIMQFNLGISDSSGYLTDPYRFISVVDANGAPTTALDADVPANAFPYRYEKRPDARTKNTFFWRTVHHLTEDVINVSYRYYTDDWGIDSHTLDFRYRYELGGNHYLQPHFRYYTQTNADFFVNYLVAGDALPDFASSDYRLSEFVGTTIGLKYGMVMSNNSEFTVRAELMNQSYNVKDEVLPEQQGLDISPDLNAVIFQVGYNFYW</sequence>
<name>A0A3B0XSM4_9ZZZZ</name>
<gene>
    <name evidence="1" type="ORF">MNBD_GAMMA08-935</name>
</gene>
<evidence type="ECO:0000313" key="1">
    <source>
        <dbReference type="EMBL" id="VAW66267.1"/>
    </source>
</evidence>
<proteinExistence type="predicted"/>
<accession>A0A3B0XSM4</accession>
<protein>
    <recommendedName>
        <fullName evidence="2">DUF3570 domain-containing protein</fullName>
    </recommendedName>
</protein>
<dbReference type="InterPro" id="IPR021953">
    <property type="entry name" value="DUF3570"/>
</dbReference>
<dbReference type="Pfam" id="PF12094">
    <property type="entry name" value="DUF3570"/>
    <property type="match status" value="1"/>
</dbReference>
<organism evidence="1">
    <name type="scientific">hydrothermal vent metagenome</name>
    <dbReference type="NCBI Taxonomy" id="652676"/>
    <lineage>
        <taxon>unclassified sequences</taxon>
        <taxon>metagenomes</taxon>
        <taxon>ecological metagenomes</taxon>
    </lineage>
</organism>
<evidence type="ECO:0008006" key="2">
    <source>
        <dbReference type="Google" id="ProtNLM"/>
    </source>
</evidence>
<reference evidence="1" key="1">
    <citation type="submission" date="2018-06" db="EMBL/GenBank/DDBJ databases">
        <authorList>
            <person name="Zhirakovskaya E."/>
        </authorList>
    </citation>
    <scope>NUCLEOTIDE SEQUENCE</scope>
</reference>